<evidence type="ECO:0000313" key="7">
    <source>
        <dbReference type="EMBL" id="AIX45873.1"/>
    </source>
</evidence>
<evidence type="ECO:0000313" key="11">
    <source>
        <dbReference type="Proteomes" id="UP000185351"/>
    </source>
</evidence>
<dbReference type="Proteomes" id="UP000185368">
    <property type="component" value="Segment"/>
</dbReference>
<protein>
    <submittedName>
        <fullName evidence="1">Uncharacterized protein</fullName>
    </submittedName>
</protein>
<evidence type="ECO:0000313" key="1">
    <source>
        <dbReference type="EMBL" id="AIX14647.1"/>
    </source>
</evidence>
<dbReference type="Proteomes" id="UP000185365">
    <property type="component" value="Segment"/>
</dbReference>
<gene>
    <name evidence="7" type="ORF">Syn7803C35_36</name>
    <name evidence="8" type="ORF">Syn7803C39_36</name>
    <name evidence="9" type="ORF">Syn7803C40_36</name>
    <name evidence="1" type="ORF">Syn7803C45_36</name>
    <name evidence="2" type="ORF">Syn7803C54_36</name>
    <name evidence="3" type="ORF">Syn7803C72_36</name>
    <name evidence="4" type="ORF">Syn7803US59_36</name>
    <name evidence="5" type="ORF">Syn7803US61_36</name>
    <name evidence="6" type="ORF">Syn7803US89_36</name>
</gene>
<evidence type="ECO:0000313" key="3">
    <source>
        <dbReference type="EMBL" id="AIX18622.1"/>
    </source>
</evidence>
<evidence type="ECO:0000313" key="4">
    <source>
        <dbReference type="EMBL" id="AIX34515.1"/>
    </source>
</evidence>
<dbReference type="EMBL" id="KJ019046">
    <property type="protein sequence ID" value="AIX18622.1"/>
    <property type="molecule type" value="Genomic_DNA"/>
</dbReference>
<dbReference type="EMBL" id="KJ019112">
    <property type="protein sequence ID" value="AIX34515.1"/>
    <property type="molecule type" value="Genomic_DNA"/>
</dbReference>
<dbReference type="Proteomes" id="UP000185371">
    <property type="component" value="Segment"/>
</dbReference>
<dbReference type="Proteomes" id="UP000185344">
    <property type="component" value="Segment"/>
</dbReference>
<accession>A0A0E3ELV1</accession>
<dbReference type="Proteomes" id="UP000185360">
    <property type="component" value="Genome"/>
</dbReference>
<dbReference type="Proteomes" id="UP000185361">
    <property type="component" value="Segment"/>
</dbReference>
<keyword evidence="12" id="KW-1185">Reference proteome</keyword>
<name>A0A0E3ELV1_9CAUD</name>
<dbReference type="EMBL" id="KJ019165">
    <property type="protein sequence ID" value="AIX46952.1"/>
    <property type="molecule type" value="Genomic_DNA"/>
</dbReference>
<dbReference type="Proteomes" id="UP000185362">
    <property type="component" value="Segment"/>
</dbReference>
<dbReference type="Proteomes" id="UP000185354">
    <property type="component" value="Segment"/>
</dbReference>
<evidence type="ECO:0000313" key="6">
    <source>
        <dbReference type="EMBL" id="AIX38251.1"/>
    </source>
</evidence>
<evidence type="ECO:0000313" key="2">
    <source>
        <dbReference type="EMBL" id="AIX15941.1"/>
    </source>
</evidence>
<dbReference type="EMBL" id="KJ019164">
    <property type="protein sequence ID" value="AIX46735.1"/>
    <property type="molecule type" value="Genomic_DNA"/>
</dbReference>
<proteinExistence type="predicted"/>
<evidence type="ECO:0000313" key="10">
    <source>
        <dbReference type="Proteomes" id="UP000185344"/>
    </source>
</evidence>
<dbReference type="EMBL" id="KJ019115">
    <property type="protein sequence ID" value="AIX35160.1"/>
    <property type="molecule type" value="Genomic_DNA"/>
</dbReference>
<evidence type="ECO:0000313" key="8">
    <source>
        <dbReference type="EMBL" id="AIX46735.1"/>
    </source>
</evidence>
<dbReference type="EMBL" id="KJ019034">
    <property type="protein sequence ID" value="AIX15941.1"/>
    <property type="molecule type" value="Genomic_DNA"/>
</dbReference>
<dbReference type="Proteomes" id="UP000185351">
    <property type="component" value="Segment"/>
</dbReference>
<dbReference type="EMBL" id="KJ019028">
    <property type="protein sequence ID" value="AIX14647.1"/>
    <property type="molecule type" value="Genomic_DNA"/>
</dbReference>
<evidence type="ECO:0000313" key="9">
    <source>
        <dbReference type="EMBL" id="AIX46952.1"/>
    </source>
</evidence>
<dbReference type="EMBL" id="KJ019129">
    <property type="protein sequence ID" value="AIX38251.1"/>
    <property type="molecule type" value="Genomic_DNA"/>
</dbReference>
<reference evidence="10 11" key="1">
    <citation type="submission" date="2013-12" db="EMBL/GenBank/DDBJ databases">
        <title>Ecological redundancy of diverse viral populations within a natural community.</title>
        <authorList>
            <person name="Gregory A.C."/>
            <person name="LaButti K."/>
            <person name="Copeland A."/>
            <person name="Woyke T."/>
            <person name="Sullivan M.B."/>
        </authorList>
    </citation>
    <scope>NUCLEOTIDE SEQUENCE [LARGE SCALE GENOMIC DNA]</scope>
    <source>
        <strain evidence="7">Syn7803C35</strain>
        <strain evidence="8">Syn7803C39</strain>
        <strain evidence="9">Syn7803C40</strain>
        <strain evidence="1">Syn7803C45</strain>
        <strain evidence="2">Syn7803C54</strain>
        <strain evidence="3">Syn7803C72</strain>
        <strain evidence="4">Syn7803US59</strain>
        <strain evidence="5">Syn7803US61</strain>
        <strain evidence="6">Syn7803US89</strain>
    </source>
</reference>
<evidence type="ECO:0000313" key="5">
    <source>
        <dbReference type="EMBL" id="AIX35160.1"/>
    </source>
</evidence>
<evidence type="ECO:0000313" key="12">
    <source>
        <dbReference type="Proteomes" id="UP000185365"/>
    </source>
</evidence>
<sequence>MFSTDLLYLCVDRALGCPIVGQGDLFEELYNLYMNDSNSSTLREHITAEVAGCDAIPGKLGRDAKDKNTGQEKEVKPKNYTGKTTNGSGCFNDYTRARFVKDRDANLPIIQSFFIDGVLAYVIEFEFEAIADRLDQQVTRICEEQGNRYVRSCSWSYADYITHKSLKVHHLNRQLLDATHVKGQYKVCNPFYERLKNL</sequence>
<organism evidence="1 12">
    <name type="scientific">Synechococcus phage ACG-2014d</name>
    <dbReference type="NCBI Taxonomy" id="1493509"/>
    <lineage>
        <taxon>Viruses</taxon>
        <taxon>Duplodnaviria</taxon>
        <taxon>Heunggongvirae</taxon>
        <taxon>Uroviricota</taxon>
        <taxon>Caudoviricetes</taxon>
        <taxon>Pantevenvirales</taxon>
        <taxon>Kyanoviridae</taxon>
        <taxon>Lowelvirus</taxon>
        <taxon>Lowelvirus tuscon4d</taxon>
    </lineage>
</organism>
<dbReference type="EMBL" id="KJ019160">
    <property type="protein sequence ID" value="AIX45873.1"/>
    <property type="molecule type" value="Genomic_DNA"/>
</dbReference>